<evidence type="ECO:0000256" key="4">
    <source>
        <dbReference type="ARBA" id="ARBA00022806"/>
    </source>
</evidence>
<reference evidence="15" key="1">
    <citation type="journal article" date="2019" name="Int. J. Syst. Evol. Microbiol.">
        <title>The Global Catalogue of Microorganisms (GCM) 10K type strain sequencing project: providing services to taxonomists for standard genome sequencing and annotation.</title>
        <authorList>
            <consortium name="The Broad Institute Genomics Platform"/>
            <consortium name="The Broad Institute Genome Sequencing Center for Infectious Disease"/>
            <person name="Wu L."/>
            <person name="Ma J."/>
        </authorList>
    </citation>
    <scope>NUCLEOTIDE SEQUENCE [LARGE SCALE GENOMIC DNA]</scope>
    <source>
        <strain evidence="15">CCM 8681</strain>
    </source>
</reference>
<dbReference type="InterPro" id="IPR036269">
    <property type="entry name" value="Rho_N_sf"/>
</dbReference>
<keyword evidence="4 9" id="KW-0347">Helicase</keyword>
<evidence type="ECO:0000256" key="10">
    <source>
        <dbReference type="NCBIfam" id="TIGR00767"/>
    </source>
</evidence>
<sequence length="547" mass="62807">MFEISQLKAKKLPELQEIAKQLKVPKYRSLKKLDLVYQILDYQAANPNAVKAVAKEDNKPSEEKNTQSKPQQRQKRERVQRPQQEKKEQQKIDFDNKSSETKAEDKSKPQQHSNDSRKDQKQPQRKDDNRRNQNQKHDNKRGNDNNHNKNNQNKNQNQKNNGNKDNRNRYREPDFEFDAIIESEGVLDIMQDGYGFLRSSDYNYLTSPDDIYVSQSQIRLFGLKTGDTVLGHVRPPKEGEKYFPLIKVSKINGQSPQVVRDRVAFEHLTPLFPKEKFNLAERQSTISTRIMDLFSPIGKGQRGMIVSQPKTGKTMLLKDVANAIAANHPEVYQMILLIDERPEEVTDMQRNVRGEVIASTFDKEAHEHVKIANIVLEKAKRLVECGHDVVILLDSITRLARAYNTVQPASGKILSGGVDANALHKPKRFFGAARNIENGGSLTIIATALTETGSKMDEVIFEEFKGTGNMELQLDRKIANRRIFPAIDLTSSSTRRDDLLLDDNTIQRMWVMRKYLADMNPVEAMEFINDRFKQTRNNEEFLISMNG</sequence>
<dbReference type="Gene3D" id="1.10.720.10">
    <property type="match status" value="1"/>
</dbReference>
<keyword evidence="8 9" id="KW-0804">Transcription</keyword>
<feature type="binding site" evidence="9">
    <location>
        <begin position="310"/>
        <end position="315"/>
    </location>
    <ligand>
        <name>ATP</name>
        <dbReference type="ChEBI" id="CHEBI:30616"/>
    </ligand>
</feature>
<dbReference type="InterPro" id="IPR041703">
    <property type="entry name" value="Rho_factor_ATP-bd"/>
</dbReference>
<dbReference type="CDD" id="cd04459">
    <property type="entry name" value="Rho_CSD"/>
    <property type="match status" value="1"/>
</dbReference>
<gene>
    <name evidence="9 14" type="primary">rho</name>
    <name evidence="14" type="ORF">GCM10011444_25100</name>
</gene>
<keyword evidence="6 9" id="KW-0694">RNA-binding</keyword>
<dbReference type="PROSITE" id="PS51856">
    <property type="entry name" value="RHO_RNA_BD"/>
    <property type="match status" value="1"/>
</dbReference>
<proteinExistence type="inferred from homology"/>
<dbReference type="Pfam" id="PF07498">
    <property type="entry name" value="Rho_N"/>
    <property type="match status" value="1"/>
</dbReference>
<evidence type="ECO:0000256" key="5">
    <source>
        <dbReference type="ARBA" id="ARBA00022840"/>
    </source>
</evidence>
<evidence type="ECO:0000256" key="8">
    <source>
        <dbReference type="ARBA" id="ARBA00023163"/>
    </source>
</evidence>
<feature type="compositionally biased region" description="Basic and acidic residues" evidence="12">
    <location>
        <begin position="53"/>
        <end position="66"/>
    </location>
</feature>
<feature type="domain" description="Rho RNA-BD" evidence="13">
    <location>
        <begin position="180"/>
        <end position="255"/>
    </location>
</feature>
<dbReference type="Proteomes" id="UP000624701">
    <property type="component" value="Unassembled WGS sequence"/>
</dbReference>
<keyword evidence="15" id="KW-1185">Reference proteome</keyword>
<keyword evidence="1 9" id="KW-0806">Transcription termination</keyword>
<comment type="similarity">
    <text evidence="9 11">Belongs to the Rho family.</text>
</comment>
<dbReference type="InterPro" id="IPR011113">
    <property type="entry name" value="Rho_RNA-bd"/>
</dbReference>
<dbReference type="RefSeq" id="WP_188375094.1">
    <property type="nucleotide sequence ID" value="NZ_BMDQ01000003.1"/>
</dbReference>
<keyword evidence="7 9" id="KW-0805">Transcription regulation</keyword>
<evidence type="ECO:0000256" key="9">
    <source>
        <dbReference type="HAMAP-Rule" id="MF_01884"/>
    </source>
</evidence>
<dbReference type="CDD" id="cd01128">
    <property type="entry name" value="rho_factor_C"/>
    <property type="match status" value="1"/>
</dbReference>
<organism evidence="14 15">
    <name type="scientific">Winogradskyella haliclonae</name>
    <dbReference type="NCBI Taxonomy" id="2048558"/>
    <lineage>
        <taxon>Bacteria</taxon>
        <taxon>Pseudomonadati</taxon>
        <taxon>Bacteroidota</taxon>
        <taxon>Flavobacteriia</taxon>
        <taxon>Flavobacteriales</taxon>
        <taxon>Flavobacteriaceae</taxon>
        <taxon>Winogradskyella</taxon>
    </lineage>
</organism>
<dbReference type="InterPro" id="IPR012340">
    <property type="entry name" value="NA-bd_OB-fold"/>
</dbReference>
<feature type="compositionally biased region" description="Basic and acidic residues" evidence="12">
    <location>
        <begin position="77"/>
        <end position="147"/>
    </location>
</feature>
<dbReference type="SMART" id="SM00959">
    <property type="entry name" value="Rho_N"/>
    <property type="match status" value="1"/>
</dbReference>
<evidence type="ECO:0000256" key="12">
    <source>
        <dbReference type="SAM" id="MobiDB-lite"/>
    </source>
</evidence>
<feature type="region of interest" description="Disordered" evidence="12">
    <location>
        <begin position="43"/>
        <end position="170"/>
    </location>
</feature>
<dbReference type="InterPro" id="IPR004665">
    <property type="entry name" value="Term_rho"/>
</dbReference>
<keyword evidence="3 9" id="KW-0378">Hydrolase</keyword>
<dbReference type="EC" id="3.6.4.-" evidence="9 10"/>
<dbReference type="SMART" id="SM00382">
    <property type="entry name" value="AAA"/>
    <property type="match status" value="1"/>
</dbReference>
<dbReference type="InterPro" id="IPR011112">
    <property type="entry name" value="Rho-like_N"/>
</dbReference>
<feature type="compositionally biased region" description="Low complexity" evidence="12">
    <location>
        <begin position="148"/>
        <end position="161"/>
    </location>
</feature>
<keyword evidence="5 9" id="KW-0067">ATP-binding</keyword>
<dbReference type="NCBIfam" id="TIGR00767">
    <property type="entry name" value="rho"/>
    <property type="match status" value="1"/>
</dbReference>
<dbReference type="PANTHER" id="PTHR46425:SF1">
    <property type="entry name" value="TRANSCRIPTION TERMINATION FACTOR RHO"/>
    <property type="match status" value="1"/>
</dbReference>
<dbReference type="HAMAP" id="MF_01884">
    <property type="entry name" value="Rho"/>
    <property type="match status" value="1"/>
</dbReference>
<evidence type="ECO:0000256" key="3">
    <source>
        <dbReference type="ARBA" id="ARBA00022801"/>
    </source>
</evidence>
<evidence type="ECO:0000256" key="1">
    <source>
        <dbReference type="ARBA" id="ARBA00022472"/>
    </source>
</evidence>
<feature type="binding site" evidence="9">
    <location>
        <begin position="298"/>
        <end position="303"/>
    </location>
    <ligand>
        <name>ATP</name>
        <dbReference type="ChEBI" id="CHEBI:30616"/>
    </ligand>
</feature>
<evidence type="ECO:0000256" key="7">
    <source>
        <dbReference type="ARBA" id="ARBA00023015"/>
    </source>
</evidence>
<evidence type="ECO:0000313" key="15">
    <source>
        <dbReference type="Proteomes" id="UP000624701"/>
    </source>
</evidence>
<evidence type="ECO:0000256" key="11">
    <source>
        <dbReference type="PROSITE-ProRule" id="PRU01203"/>
    </source>
</evidence>
<dbReference type="SUPFAM" id="SSF68912">
    <property type="entry name" value="Rho N-terminal domain-like"/>
    <property type="match status" value="1"/>
</dbReference>
<comment type="caution">
    <text evidence="9">Lacks conserved residue(s) required for the propagation of feature annotation.</text>
</comment>
<evidence type="ECO:0000256" key="6">
    <source>
        <dbReference type="ARBA" id="ARBA00022884"/>
    </source>
</evidence>
<evidence type="ECO:0000256" key="2">
    <source>
        <dbReference type="ARBA" id="ARBA00022741"/>
    </source>
</evidence>
<comment type="caution">
    <text evidence="14">The sequence shown here is derived from an EMBL/GenBank/DDBJ whole genome shotgun (WGS) entry which is preliminary data.</text>
</comment>
<dbReference type="SUPFAM" id="SSF50249">
    <property type="entry name" value="Nucleic acid-binding proteins"/>
    <property type="match status" value="1"/>
</dbReference>
<evidence type="ECO:0000259" key="13">
    <source>
        <dbReference type="PROSITE" id="PS51856"/>
    </source>
</evidence>
<dbReference type="InterPro" id="IPR027417">
    <property type="entry name" value="P-loop_NTPase"/>
</dbReference>
<dbReference type="Gene3D" id="2.40.50.140">
    <property type="entry name" value="Nucleic acid-binding proteins"/>
    <property type="match status" value="1"/>
</dbReference>
<comment type="function">
    <text evidence="9">Facilitates transcription termination by a mechanism that involves Rho binding to the nascent RNA, activation of Rho's RNA-dependent ATPase activity, and release of the mRNA from the DNA template.</text>
</comment>
<dbReference type="EMBL" id="BMDQ01000003">
    <property type="protein sequence ID" value="GGI58201.1"/>
    <property type="molecule type" value="Genomic_DNA"/>
</dbReference>
<feature type="binding site" evidence="9">
    <location>
        <position position="341"/>
    </location>
    <ligand>
        <name>ATP</name>
        <dbReference type="ChEBI" id="CHEBI:30616"/>
    </ligand>
</feature>
<dbReference type="InterPro" id="IPR000194">
    <property type="entry name" value="ATPase_F1/V1/A1_a/bsu_nucl-bd"/>
</dbReference>
<dbReference type="InterPro" id="IPR003593">
    <property type="entry name" value="AAA+_ATPase"/>
</dbReference>
<name>A0ABQ2C1Y4_9FLAO</name>
<dbReference type="SMART" id="SM00357">
    <property type="entry name" value="CSP"/>
    <property type="match status" value="1"/>
</dbReference>
<dbReference type="InterPro" id="IPR011129">
    <property type="entry name" value="CSD"/>
</dbReference>
<dbReference type="Pfam" id="PF00006">
    <property type="entry name" value="ATP-synt_ab"/>
    <property type="match status" value="1"/>
</dbReference>
<comment type="subunit">
    <text evidence="9">Homohexamer. The homohexamer assembles into an open ring structure.</text>
</comment>
<evidence type="ECO:0000313" key="14">
    <source>
        <dbReference type="EMBL" id="GGI58201.1"/>
    </source>
</evidence>
<protein>
    <recommendedName>
        <fullName evidence="9 10">Transcription termination factor Rho</fullName>
        <ecNumber evidence="9 10">3.6.4.-</ecNumber>
    </recommendedName>
    <alternativeName>
        <fullName evidence="9">ATP-dependent helicase Rho</fullName>
    </alternativeName>
</protein>
<keyword evidence="2 9" id="KW-0547">Nucleotide-binding</keyword>
<dbReference type="NCBIfam" id="NF006886">
    <property type="entry name" value="PRK09376.1"/>
    <property type="match status" value="1"/>
</dbReference>
<dbReference type="Pfam" id="PF07497">
    <property type="entry name" value="Rho_RNA_bind"/>
    <property type="match status" value="1"/>
</dbReference>
<accession>A0ABQ2C1Y4</accession>
<dbReference type="SUPFAM" id="SSF52540">
    <property type="entry name" value="P-loop containing nucleoside triphosphate hydrolases"/>
    <property type="match status" value="1"/>
</dbReference>
<dbReference type="PANTHER" id="PTHR46425">
    <property type="entry name" value="TRANSCRIPTION TERMINATION FACTOR RHO"/>
    <property type="match status" value="1"/>
</dbReference>
<dbReference type="Gene3D" id="3.40.50.300">
    <property type="entry name" value="P-loop containing nucleotide triphosphate hydrolases"/>
    <property type="match status" value="1"/>
</dbReference>